<evidence type="ECO:0008006" key="4">
    <source>
        <dbReference type="Google" id="ProtNLM"/>
    </source>
</evidence>
<sequence length="650" mass="74537">MSSEFRHSFENYVVENSIQGLDGDESPADYILQSALERYWQPANVEGIFNSQNPIVYQSFNQIIKGGFIRVFSILAFIGQPQEIGRFTRYNLDDQHLPLTTRPGMWLENPPNDRLYEDFYKYQWRFCPLEFGNGFIHKREIPPQMILPIQYEERLSRNVADENVAIVWKVKINDECKGKIPTGTVVFKVYQTEAASELFSTEADAYSKFPEDYWNYIVKCYGSFEQKKKRTIILEYAPGGTLLDFFEKKRAPRDERELNMFWTELLRLLNALYLIHEMSRPTDVSTWVLSAKKIAGDKNALAMANDGNRMYIPTYRRPESYESSYGSAKHNPEVESQPIYDEPIQQDDVPQFKTMTQVDPPDPPIPCKSKDNRSSRKSSQPPGTHDRSESRLSSRTVTFSDVYNILMKKDNKGVGRRLGRWLGHNPSEAMSLPGIQTALSTLKSVEGREQYFLIDDHASMQMYKDKVIAAARVLSYYVKDVDHNEMELYFASDVATPRRCTTSTGVESCIRKHKFVEGSCPMSQCLSSLLDHIWEGFKSSNNPVSVYVLTDGVWESGDDQLSFVIAQSARKLAAENISPQRIMVQFIRFGDEPIGYAMLKHLDDDLVEEHDLDKYDIVDTKHCDDHVPDILLGSISRISDAKETVANIKS</sequence>
<dbReference type="PANTHER" id="PTHR34706">
    <property type="entry name" value="SLR1338 PROTEIN"/>
    <property type="match status" value="1"/>
</dbReference>
<organism evidence="2 3">
    <name type="scientific">Cylindrodendrum hubeiense</name>
    <dbReference type="NCBI Taxonomy" id="595255"/>
    <lineage>
        <taxon>Eukaryota</taxon>
        <taxon>Fungi</taxon>
        <taxon>Dikarya</taxon>
        <taxon>Ascomycota</taxon>
        <taxon>Pezizomycotina</taxon>
        <taxon>Sordariomycetes</taxon>
        <taxon>Hypocreomycetidae</taxon>
        <taxon>Hypocreales</taxon>
        <taxon>Nectriaceae</taxon>
        <taxon>Cylindrodendrum</taxon>
    </lineage>
</organism>
<keyword evidence="3" id="KW-1185">Reference proteome</keyword>
<evidence type="ECO:0000256" key="1">
    <source>
        <dbReference type="SAM" id="MobiDB-lite"/>
    </source>
</evidence>
<gene>
    <name evidence="2" type="ORF">G7Z17_g4547</name>
</gene>
<dbReference type="SUPFAM" id="SSF56112">
    <property type="entry name" value="Protein kinase-like (PK-like)"/>
    <property type="match status" value="1"/>
</dbReference>
<name>A0A9P5LCJ0_9HYPO</name>
<evidence type="ECO:0000313" key="3">
    <source>
        <dbReference type="Proteomes" id="UP000722485"/>
    </source>
</evidence>
<dbReference type="Gene3D" id="1.10.510.10">
    <property type="entry name" value="Transferase(Phosphotransferase) domain 1"/>
    <property type="match status" value="1"/>
</dbReference>
<comment type="caution">
    <text evidence="2">The sequence shown here is derived from an EMBL/GenBank/DDBJ whole genome shotgun (WGS) entry which is preliminary data.</text>
</comment>
<evidence type="ECO:0000313" key="2">
    <source>
        <dbReference type="EMBL" id="KAF7552103.1"/>
    </source>
</evidence>
<dbReference type="AlphaFoldDB" id="A0A9P5LCJ0"/>
<dbReference type="Proteomes" id="UP000722485">
    <property type="component" value="Unassembled WGS sequence"/>
</dbReference>
<dbReference type="EMBL" id="JAANBB010000066">
    <property type="protein sequence ID" value="KAF7552103.1"/>
    <property type="molecule type" value="Genomic_DNA"/>
</dbReference>
<dbReference type="PANTHER" id="PTHR34706:SF1">
    <property type="entry name" value="VWFA DOMAIN-CONTAINING PROTEIN"/>
    <property type="match status" value="1"/>
</dbReference>
<accession>A0A9P5LCJ0</accession>
<feature type="region of interest" description="Disordered" evidence="1">
    <location>
        <begin position="353"/>
        <end position="394"/>
    </location>
</feature>
<dbReference type="InterPro" id="IPR011009">
    <property type="entry name" value="Kinase-like_dom_sf"/>
</dbReference>
<protein>
    <recommendedName>
        <fullName evidence="4">Protein kinase domain-containing protein</fullName>
    </recommendedName>
</protein>
<reference evidence="2" key="1">
    <citation type="submission" date="2020-03" db="EMBL/GenBank/DDBJ databases">
        <title>Draft Genome Sequence of Cylindrodendrum hubeiense.</title>
        <authorList>
            <person name="Buettner E."/>
            <person name="Kellner H."/>
        </authorList>
    </citation>
    <scope>NUCLEOTIDE SEQUENCE</scope>
    <source>
        <strain evidence="2">IHI 201604</strain>
    </source>
</reference>
<dbReference type="OrthoDB" id="9992527at2759"/>
<proteinExistence type="predicted"/>